<evidence type="ECO:0000256" key="1">
    <source>
        <dbReference type="SAM" id="MobiDB-lite"/>
    </source>
</evidence>
<dbReference type="EMBL" id="JABFDB010000006">
    <property type="protein sequence ID" value="NYZ20326.1"/>
    <property type="molecule type" value="Genomic_DNA"/>
</dbReference>
<dbReference type="RefSeq" id="WP_180282082.1">
    <property type="nucleotide sequence ID" value="NZ_JABFDB010000006.1"/>
</dbReference>
<protein>
    <submittedName>
        <fullName evidence="3">Universal stress protein</fullName>
    </submittedName>
</protein>
<dbReference type="CDD" id="cd00293">
    <property type="entry name" value="USP-like"/>
    <property type="match status" value="1"/>
</dbReference>
<organism evidence="3 4">
    <name type="scientific">Azospirillum oleiclasticum</name>
    <dbReference type="NCBI Taxonomy" id="2735135"/>
    <lineage>
        <taxon>Bacteria</taxon>
        <taxon>Pseudomonadati</taxon>
        <taxon>Pseudomonadota</taxon>
        <taxon>Alphaproteobacteria</taxon>
        <taxon>Rhodospirillales</taxon>
        <taxon>Azospirillaceae</taxon>
        <taxon>Azospirillum</taxon>
    </lineage>
</organism>
<dbReference type="SUPFAM" id="SSF52402">
    <property type="entry name" value="Adenine nucleotide alpha hydrolases-like"/>
    <property type="match status" value="1"/>
</dbReference>
<proteinExistence type="predicted"/>
<evidence type="ECO:0000313" key="4">
    <source>
        <dbReference type="Proteomes" id="UP000584642"/>
    </source>
</evidence>
<accession>A0ABX2T800</accession>
<feature type="domain" description="UspA" evidence="2">
    <location>
        <begin position="27"/>
        <end position="164"/>
    </location>
</feature>
<evidence type="ECO:0000313" key="3">
    <source>
        <dbReference type="EMBL" id="NYZ20326.1"/>
    </source>
</evidence>
<sequence length="177" mass="19007">MTDDSQTPNGQTPAPTGEPAPAAKPVRIFLVVVDGSPELKVALRYACLRAKRSGGRLALLYVIEPQEMTGFMAVENLMREEMRAEAEQKVQKLAREVTQLTGAIPALFLREGNRRDELLSLIDSDPSISILVLGAGTGNEGPGPLVSFLTGRGLSRLRIPVTIVPGAMSDEQLEAIT</sequence>
<feature type="region of interest" description="Disordered" evidence="1">
    <location>
        <begin position="1"/>
        <end position="21"/>
    </location>
</feature>
<dbReference type="Pfam" id="PF00582">
    <property type="entry name" value="Usp"/>
    <property type="match status" value="1"/>
</dbReference>
<reference evidence="3 4" key="1">
    <citation type="submission" date="2020-05" db="EMBL/GenBank/DDBJ databases">
        <title>Azospirillum oleiclasticum sp. nov, a nitrogen-fixing and heavy crude oil-emulsifying bacterium isolated from the crude oil of Yumen Oilfield.</title>
        <authorList>
            <person name="Wu D."/>
            <person name="Cai M."/>
            <person name="Zhang X."/>
        </authorList>
    </citation>
    <scope>NUCLEOTIDE SEQUENCE [LARGE SCALE GENOMIC DNA]</scope>
    <source>
        <strain evidence="3 4">ROY-1-1-2</strain>
    </source>
</reference>
<keyword evidence="4" id="KW-1185">Reference proteome</keyword>
<dbReference type="InterPro" id="IPR006016">
    <property type="entry name" value="UspA"/>
</dbReference>
<name>A0ABX2T800_9PROT</name>
<comment type="caution">
    <text evidence="3">The sequence shown here is derived from an EMBL/GenBank/DDBJ whole genome shotgun (WGS) entry which is preliminary data.</text>
</comment>
<evidence type="ECO:0000259" key="2">
    <source>
        <dbReference type="Pfam" id="PF00582"/>
    </source>
</evidence>
<dbReference type="Proteomes" id="UP000584642">
    <property type="component" value="Unassembled WGS sequence"/>
</dbReference>
<gene>
    <name evidence="3" type="ORF">HND93_11430</name>
</gene>
<dbReference type="InterPro" id="IPR014729">
    <property type="entry name" value="Rossmann-like_a/b/a_fold"/>
</dbReference>
<dbReference type="Gene3D" id="3.40.50.620">
    <property type="entry name" value="HUPs"/>
    <property type="match status" value="1"/>
</dbReference>
<feature type="compositionally biased region" description="Polar residues" evidence="1">
    <location>
        <begin position="1"/>
        <end position="12"/>
    </location>
</feature>